<dbReference type="GO" id="GO:0005546">
    <property type="term" value="F:phosphatidylinositol-4,5-bisphosphate binding"/>
    <property type="evidence" value="ECO:0007669"/>
    <property type="project" value="InterPro"/>
</dbReference>
<evidence type="ECO:0000256" key="1">
    <source>
        <dbReference type="ARBA" id="ARBA00006756"/>
    </source>
</evidence>
<protein>
    <recommendedName>
        <fullName evidence="3">Exocyst subunit Exo70 family protein</fullName>
    </recommendedName>
</protein>
<dbReference type="GO" id="GO:0006887">
    <property type="term" value="P:exocytosis"/>
    <property type="evidence" value="ECO:0007669"/>
    <property type="project" value="UniProtKB-KW"/>
</dbReference>
<reference evidence="6" key="2">
    <citation type="submission" date="2018-05" db="EMBL/GenBank/DDBJ databases">
        <title>OmerRS3 (Oryza meridionalis Reference Sequence Version 3).</title>
        <authorList>
            <person name="Zhang J."/>
            <person name="Kudrna D."/>
            <person name="Lee S."/>
            <person name="Talag J."/>
            <person name="Welchert J."/>
            <person name="Wing R.A."/>
        </authorList>
    </citation>
    <scope>NUCLEOTIDE SEQUENCE [LARGE SCALE GENOMIC DNA]</scope>
    <source>
        <strain evidence="6">cv. OR44</strain>
    </source>
</reference>
<comment type="function">
    <text evidence="3">Component of the exocyst complex.</text>
</comment>
<dbReference type="InterPro" id="IPR046364">
    <property type="entry name" value="Exo70_C"/>
</dbReference>
<evidence type="ECO:0000256" key="2">
    <source>
        <dbReference type="ARBA" id="ARBA00022448"/>
    </source>
</evidence>
<evidence type="ECO:0000256" key="3">
    <source>
        <dbReference type="RuleBase" id="RU365026"/>
    </source>
</evidence>
<evidence type="ECO:0000259" key="5">
    <source>
        <dbReference type="Pfam" id="PF03081"/>
    </source>
</evidence>
<keyword evidence="3" id="KW-0268">Exocytosis</keyword>
<dbReference type="Gramene" id="OMERI02G01150.1">
    <property type="protein sequence ID" value="OMERI02G01150.1"/>
    <property type="gene ID" value="OMERI02G01150"/>
</dbReference>
<evidence type="ECO:0000313" key="6">
    <source>
        <dbReference type="EnsemblPlants" id="OMERI02G01150.1"/>
    </source>
</evidence>
<dbReference type="HOGENOM" id="CLU_010236_5_1_1"/>
<feature type="region of interest" description="Disordered" evidence="4">
    <location>
        <begin position="369"/>
        <end position="391"/>
    </location>
</feature>
<dbReference type="GO" id="GO:0000145">
    <property type="term" value="C:exocyst"/>
    <property type="evidence" value="ECO:0007669"/>
    <property type="project" value="InterPro"/>
</dbReference>
<accession>A0A0E0CE50</accession>
<reference evidence="6" key="1">
    <citation type="submission" date="2015-04" db="UniProtKB">
        <authorList>
            <consortium name="EnsemblPlants"/>
        </authorList>
    </citation>
    <scope>IDENTIFICATION</scope>
</reference>
<dbReference type="EnsemblPlants" id="OMERI02G01150.1">
    <property type="protein sequence ID" value="OMERI02G01150.1"/>
    <property type="gene ID" value="OMERI02G01150"/>
</dbReference>
<evidence type="ECO:0000256" key="4">
    <source>
        <dbReference type="SAM" id="MobiDB-lite"/>
    </source>
</evidence>
<dbReference type="Pfam" id="PF03081">
    <property type="entry name" value="Exo70_C"/>
    <property type="match status" value="1"/>
</dbReference>
<dbReference type="SUPFAM" id="SSF74788">
    <property type="entry name" value="Cullin repeat-like"/>
    <property type="match status" value="1"/>
</dbReference>
<comment type="similarity">
    <text evidence="1 3">Belongs to the EXO70 family.</text>
</comment>
<keyword evidence="7" id="KW-1185">Reference proteome</keyword>
<dbReference type="eggNOG" id="KOG2344">
    <property type="taxonomic scope" value="Eukaryota"/>
</dbReference>
<sequence length="589" mass="64933">MADGARDAVVEVAKHMGKSLAVSKNAADDMMRVLSRYEGEAPMFPLSPPVDQAEEEEVFAAAEDVIRRCNSASSPSSEMVDYLYAVDDAIAATALRGELASRAAEAVQAAMPRLEEEVRALLGSSTRRLSLDSFEDLDDAGAATTPDGGVADRMLRAGYGPELAQVYVAVRRDALAESAAHLGVEAVAIEEVLRMEWGVLNQRIRWWSHAVRAVVKTLLAGERRLCDEVFASDEELGHECFADVARGCLLQLIGFADAVAMSTPATEKLYRMLGMYEALTAVEPDIESLFTGDARDFFSSEVTGVAAQLGNTIRHTIDQFVNVIHGESSRRSVHGGEIHPMTRYVLNYCGLLAECRATLDMVLADNNNDDDTNDHDDNNGGGGGAASSTPSGRCMREILTHLLRNLDEKSRLYDDAGLKNIFLMNNLYYTVQKMMENPALRELLGDDWVRRHRGQIRQYETGYLRASWMSVLASLRDDASPAAAAHAHGGRAALKEKARSFNAAFEELYRSQTAWKVTDPQLREELRIAVSERLIPAYRSFVGRSRQLLESGSSSGRHSSSAAKHIKYSLEDLEDYMLDFFEGVQKFVR</sequence>
<dbReference type="GO" id="GO:0015031">
    <property type="term" value="P:protein transport"/>
    <property type="evidence" value="ECO:0007669"/>
    <property type="project" value="UniProtKB-KW"/>
</dbReference>
<keyword evidence="3" id="KW-0653">Protein transport</keyword>
<dbReference type="PANTHER" id="PTHR12542:SF45">
    <property type="entry name" value="EXOCYST SUBUNIT EXO70 FAMILY PROTEIN"/>
    <property type="match status" value="1"/>
</dbReference>
<dbReference type="STRING" id="40149.A0A0E0CE50"/>
<evidence type="ECO:0000313" key="7">
    <source>
        <dbReference type="Proteomes" id="UP000008021"/>
    </source>
</evidence>
<organism evidence="6">
    <name type="scientific">Oryza meridionalis</name>
    <dbReference type="NCBI Taxonomy" id="40149"/>
    <lineage>
        <taxon>Eukaryota</taxon>
        <taxon>Viridiplantae</taxon>
        <taxon>Streptophyta</taxon>
        <taxon>Embryophyta</taxon>
        <taxon>Tracheophyta</taxon>
        <taxon>Spermatophyta</taxon>
        <taxon>Magnoliopsida</taxon>
        <taxon>Liliopsida</taxon>
        <taxon>Poales</taxon>
        <taxon>Poaceae</taxon>
        <taxon>BOP clade</taxon>
        <taxon>Oryzoideae</taxon>
        <taxon>Oryzeae</taxon>
        <taxon>Oryzinae</taxon>
        <taxon>Oryza</taxon>
    </lineage>
</organism>
<dbReference type="PANTHER" id="PTHR12542">
    <property type="entry name" value="EXOCYST COMPLEX PROTEIN EXO70"/>
    <property type="match status" value="1"/>
</dbReference>
<dbReference type="AlphaFoldDB" id="A0A0E0CE50"/>
<dbReference type="InterPro" id="IPR004140">
    <property type="entry name" value="Exo70"/>
</dbReference>
<dbReference type="Pfam" id="PF20669">
    <property type="entry name" value="Exo70_N"/>
    <property type="match status" value="1"/>
</dbReference>
<proteinExistence type="inferred from homology"/>
<feature type="domain" description="Exocyst complex subunit Exo70 C-terminal" evidence="5">
    <location>
        <begin position="207"/>
        <end position="578"/>
    </location>
</feature>
<name>A0A0E0CE50_9ORYZ</name>
<dbReference type="Gene3D" id="1.20.1280.170">
    <property type="entry name" value="Exocyst complex component Exo70"/>
    <property type="match status" value="1"/>
</dbReference>
<dbReference type="Proteomes" id="UP000008021">
    <property type="component" value="Chromosome 2"/>
</dbReference>
<dbReference type="InterPro" id="IPR016159">
    <property type="entry name" value="Cullin_repeat-like_dom_sf"/>
</dbReference>
<keyword evidence="2 3" id="KW-0813">Transport</keyword>